<feature type="transmembrane region" description="Helical" evidence="2">
    <location>
        <begin position="12"/>
        <end position="33"/>
    </location>
</feature>
<evidence type="ECO:0000313" key="8">
    <source>
        <dbReference type="Proteomes" id="UP000197065"/>
    </source>
</evidence>
<evidence type="ECO:0000259" key="6">
    <source>
        <dbReference type="Pfam" id="PF21070"/>
    </source>
</evidence>
<evidence type="ECO:0000259" key="4">
    <source>
        <dbReference type="Pfam" id="PF06761"/>
    </source>
</evidence>
<name>A0A212RQ97_9PROT</name>
<organism evidence="7 8">
    <name type="scientific">Arboricoccus pini</name>
    <dbReference type="NCBI Taxonomy" id="1963835"/>
    <lineage>
        <taxon>Bacteria</taxon>
        <taxon>Pseudomonadati</taxon>
        <taxon>Pseudomonadota</taxon>
        <taxon>Alphaproteobacteria</taxon>
        <taxon>Geminicoccales</taxon>
        <taxon>Geminicoccaceae</taxon>
        <taxon>Arboricoccus</taxon>
    </lineage>
</organism>
<gene>
    <name evidence="7" type="ORF">SAMN07250955_11233</name>
</gene>
<evidence type="ECO:0000259" key="5">
    <source>
        <dbReference type="Pfam" id="PF14331"/>
    </source>
</evidence>
<dbReference type="PANTHER" id="PTHR36153:SF1">
    <property type="entry name" value="TYPE VI SECRETION SYSTEM COMPONENT TSSM1"/>
    <property type="match status" value="1"/>
</dbReference>
<proteinExistence type="predicted"/>
<dbReference type="SUPFAM" id="SSF52540">
    <property type="entry name" value="P-loop containing nucleoside triphosphate hydrolases"/>
    <property type="match status" value="1"/>
</dbReference>
<feature type="transmembrane region" description="Helical" evidence="2">
    <location>
        <begin position="45"/>
        <end position="63"/>
    </location>
</feature>
<evidence type="ECO:0000313" key="7">
    <source>
        <dbReference type="EMBL" id="SNB74735.1"/>
    </source>
</evidence>
<dbReference type="RefSeq" id="WP_088562371.1">
    <property type="nucleotide sequence ID" value="NZ_FYEH01000012.1"/>
</dbReference>
<dbReference type="PANTHER" id="PTHR36153">
    <property type="entry name" value="INNER MEMBRANE PROTEIN-RELATED"/>
    <property type="match status" value="1"/>
</dbReference>
<feature type="domain" description="IcmF-related" evidence="4">
    <location>
        <begin position="524"/>
        <end position="826"/>
    </location>
</feature>
<dbReference type="InterPro" id="IPR010623">
    <property type="entry name" value="IcmF_C"/>
</dbReference>
<dbReference type="AlphaFoldDB" id="A0A212RQ97"/>
<dbReference type="EMBL" id="FYEH01000012">
    <property type="protein sequence ID" value="SNB74735.1"/>
    <property type="molecule type" value="Genomic_DNA"/>
</dbReference>
<evidence type="ECO:0000256" key="1">
    <source>
        <dbReference type="SAM" id="MobiDB-lite"/>
    </source>
</evidence>
<feature type="domain" description="Type VI secretion system IcmF C-terminal" evidence="3">
    <location>
        <begin position="1093"/>
        <end position="1198"/>
    </location>
</feature>
<dbReference type="Pfam" id="PF06761">
    <property type="entry name" value="IcmF-related"/>
    <property type="match status" value="1"/>
</dbReference>
<dbReference type="Pfam" id="PF14331">
    <property type="entry name" value="IcmF-related_N"/>
    <property type="match status" value="1"/>
</dbReference>
<dbReference type="InterPro" id="IPR025743">
    <property type="entry name" value="TssM1_N"/>
</dbReference>
<feature type="region of interest" description="Disordered" evidence="1">
    <location>
        <begin position="829"/>
        <end position="868"/>
    </location>
</feature>
<dbReference type="InterPro" id="IPR009612">
    <property type="entry name" value="IcmF-rel"/>
</dbReference>
<evidence type="ECO:0000259" key="3">
    <source>
        <dbReference type="Pfam" id="PF06744"/>
    </source>
</evidence>
<keyword evidence="8" id="KW-1185">Reference proteome</keyword>
<accession>A0A212RQ97</accession>
<feature type="compositionally biased region" description="Low complexity" evidence="1">
    <location>
        <begin position="851"/>
        <end position="862"/>
    </location>
</feature>
<dbReference type="Pfam" id="PF21070">
    <property type="entry name" value="IcmF_helical"/>
    <property type="match status" value="1"/>
</dbReference>
<keyword evidence="2" id="KW-0812">Transmembrane</keyword>
<reference evidence="7 8" key="1">
    <citation type="submission" date="2017-06" db="EMBL/GenBank/DDBJ databases">
        <authorList>
            <person name="Kim H.J."/>
            <person name="Triplett B.A."/>
        </authorList>
    </citation>
    <scope>NUCLEOTIDE SEQUENCE [LARGE SCALE GENOMIC DNA]</scope>
    <source>
        <strain evidence="7 8">B29T1</strain>
    </source>
</reference>
<dbReference type="InterPro" id="IPR053156">
    <property type="entry name" value="T6SS_TssM-like"/>
</dbReference>
<dbReference type="InterPro" id="IPR017731">
    <property type="entry name" value="TssM1-like"/>
</dbReference>
<evidence type="ECO:0000256" key="2">
    <source>
        <dbReference type="SAM" id="Phobius"/>
    </source>
</evidence>
<protein>
    <submittedName>
        <fullName evidence="7">Type VI secretion system protein ImpL</fullName>
    </submittedName>
</protein>
<keyword evidence="2" id="KW-0472">Membrane</keyword>
<dbReference type="Proteomes" id="UP000197065">
    <property type="component" value="Unassembled WGS sequence"/>
</dbReference>
<sequence>MLSTLKSMSRLRLIFVTGALLVVVLLILGLGQLVSINGITPLQSLESRAFIAVLVPSGYMLLLQGRQMLESGVNAKMTQALTGVLGQGSARVATGISSVKYDEAPGKEEVELLNRRFKDALAILKKRRFIAGGRRRWLYQLPWYVVIGPPGAGKTTAIVNSGLTFPLADRFGRKALGGVGGTRHCDWWFTDDAVIIDTAGRYTTRESNREQDGVAWLGFLKLLKHYRRHQPLNGILVAIGISDLIGAGDEVRQAHAASIRQRIDELYRELELRLPVYVMFTKADLVAGFSEYFDDLGKEGREAVWGSTLQLRDPEPPEGYAAEYPHLFDNLIGRLDTRLLDRMQHEADPQRRALIFGFPQQMASLKDLLQQFIDEVFEPNSFDEAILLRGVYFASGTQSGTPLDRVMASMARMFAISPPPLPALADNKRSYFLTNLLRQVVFKEAGLADAAPEALRRRRRLRFGLLALMATAVLLLGGWMLGVYVKNVALVHDVASRADAYAQAAAPLHPERVADADLRQITLLLNQLRDLDAEVRGGQGGLLPLAALDQRGKLGTQTRSTYARALSSLLVPRLVLRLESELSARQGDPAFLYPGLKAYLMLGGQGPVDRQFLLRWLTLDIGTAYPGDADVALREALRHHVESLLGGPFGTVSLDGDLIARVRDILHRTPLAERAVTMIVNSPEALVLPPWRPSDHAGPSAGSVMQRRSGAAFVDGIAGIYTQAGYRQVFAPMLAGTVSAILKERWVVDGDAATLTDADADATARLERDATALYLQEFGLRWDSLLGDVTIKPIKSLDDSLRTLNVLSAPTSPIRLLIASAAQETTFAPASPSPAAAAGTDGNQNKGGDRATTTSLPAASPAIGTPPDQLSDLFRGRLSVADSPIAMAEQYGQAHFSALHGLVEVPANSQTGAAPPIDRAIDDLGLLYRSLNDLKSNPLRPADGRAAAMAQIKATAGNLPSPVKDWLFGVSDDSASLSQDDLRHRLTELWRRGAGQFCMDATKNRYPFAANAAVDMPLGDFGRLFARDGAIDTFVKETLAPYVDMSGSAWRWRDPSEGGFDGPKDALKALQRAAAIRDTMFARGGGLPALGLQLRIVAMNAATRGVSVNIGGQTIDLQPDAPATRRVVWPVDGGTDRASVTLASDDGAPASTILEEGPWALFRLIDRAQRQRTGVPGLVRARFRGEGREATVQIQADSTQTPFDGEMLASFQCPTGF</sequence>
<dbReference type="InterPro" id="IPR027417">
    <property type="entry name" value="P-loop_NTPase"/>
</dbReference>
<dbReference type="Pfam" id="PF06744">
    <property type="entry name" value="IcmF_C"/>
    <property type="match status" value="1"/>
</dbReference>
<feature type="domain" description="Type VI secretion system component TssM1 helical" evidence="6">
    <location>
        <begin position="986"/>
        <end position="1084"/>
    </location>
</feature>
<dbReference type="InterPro" id="IPR048677">
    <property type="entry name" value="TssM1_hel"/>
</dbReference>
<dbReference type="OrthoDB" id="9758229at2"/>
<feature type="transmembrane region" description="Helical" evidence="2">
    <location>
        <begin position="463"/>
        <end position="485"/>
    </location>
</feature>
<dbReference type="NCBIfam" id="TIGR03348">
    <property type="entry name" value="VI_IcmF"/>
    <property type="match status" value="1"/>
</dbReference>
<feature type="compositionally biased region" description="Low complexity" evidence="1">
    <location>
        <begin position="829"/>
        <end position="838"/>
    </location>
</feature>
<keyword evidence="2" id="KW-1133">Transmembrane helix</keyword>
<feature type="domain" description="Type VI secretion system component TssM1 N-terminal" evidence="5">
    <location>
        <begin position="210"/>
        <end position="468"/>
    </location>
</feature>